<accession>A0A921U6W6</accession>
<dbReference type="Proteomes" id="UP000807115">
    <property type="component" value="Chromosome 8"/>
</dbReference>
<dbReference type="EMBL" id="CM027687">
    <property type="protein sequence ID" value="KAG0519986.1"/>
    <property type="molecule type" value="Genomic_DNA"/>
</dbReference>
<evidence type="ECO:0000313" key="2">
    <source>
        <dbReference type="EMBL" id="KAG0519986.1"/>
    </source>
</evidence>
<organism evidence="2 3">
    <name type="scientific">Sorghum bicolor</name>
    <name type="common">Sorghum</name>
    <name type="synonym">Sorghum vulgare</name>
    <dbReference type="NCBI Taxonomy" id="4558"/>
    <lineage>
        <taxon>Eukaryota</taxon>
        <taxon>Viridiplantae</taxon>
        <taxon>Streptophyta</taxon>
        <taxon>Embryophyta</taxon>
        <taxon>Tracheophyta</taxon>
        <taxon>Spermatophyta</taxon>
        <taxon>Magnoliopsida</taxon>
        <taxon>Liliopsida</taxon>
        <taxon>Poales</taxon>
        <taxon>Poaceae</taxon>
        <taxon>PACMAD clade</taxon>
        <taxon>Panicoideae</taxon>
        <taxon>Andropogonodae</taxon>
        <taxon>Andropogoneae</taxon>
        <taxon>Sorghinae</taxon>
        <taxon>Sorghum</taxon>
    </lineage>
</organism>
<reference evidence="2" key="2">
    <citation type="submission" date="2020-10" db="EMBL/GenBank/DDBJ databases">
        <authorList>
            <person name="Cooper E.A."/>
            <person name="Brenton Z.W."/>
            <person name="Flinn B.S."/>
            <person name="Jenkins J."/>
            <person name="Shu S."/>
            <person name="Flowers D."/>
            <person name="Luo F."/>
            <person name="Wang Y."/>
            <person name="Xia P."/>
            <person name="Barry K."/>
            <person name="Daum C."/>
            <person name="Lipzen A."/>
            <person name="Yoshinaga Y."/>
            <person name="Schmutz J."/>
            <person name="Saski C."/>
            <person name="Vermerris W."/>
            <person name="Kresovich S."/>
        </authorList>
    </citation>
    <scope>NUCLEOTIDE SEQUENCE</scope>
</reference>
<feature type="signal peptide" evidence="1">
    <location>
        <begin position="1"/>
        <end position="24"/>
    </location>
</feature>
<name>A0A921U6W6_SORBI</name>
<dbReference type="AlphaFoldDB" id="A0A921U6W6"/>
<reference evidence="2" key="1">
    <citation type="journal article" date="2019" name="BMC Genomics">
        <title>A new reference genome for Sorghum bicolor reveals high levels of sequence similarity between sweet and grain genotypes: implications for the genetics of sugar metabolism.</title>
        <authorList>
            <person name="Cooper E.A."/>
            <person name="Brenton Z.W."/>
            <person name="Flinn B.S."/>
            <person name="Jenkins J."/>
            <person name="Shu S."/>
            <person name="Flowers D."/>
            <person name="Luo F."/>
            <person name="Wang Y."/>
            <person name="Xia P."/>
            <person name="Barry K."/>
            <person name="Daum C."/>
            <person name="Lipzen A."/>
            <person name="Yoshinaga Y."/>
            <person name="Schmutz J."/>
            <person name="Saski C."/>
            <person name="Vermerris W."/>
            <person name="Kresovich S."/>
        </authorList>
    </citation>
    <scope>NUCLEOTIDE SEQUENCE</scope>
</reference>
<proteinExistence type="predicted"/>
<keyword evidence="1" id="KW-0732">Signal</keyword>
<sequence>MPWTLSASLFCQWIIGATMTPVQATTLIFNASSGNGDAFFPAHTRWWGLAYTLSWLRRRLSRMPACARLFVHLHAVVAVGCPRFPASHSGLKWERERKIGGIGKKIWATLLSHDIDAMLADDMVYHIDTHGVMIDAPAPIDDGGNGSSIDQAAAAAVVV</sequence>
<gene>
    <name evidence="2" type="ORF">BDA96_08G034000</name>
</gene>
<feature type="chain" id="PRO_5038056815" evidence="1">
    <location>
        <begin position="25"/>
        <end position="159"/>
    </location>
</feature>
<evidence type="ECO:0000256" key="1">
    <source>
        <dbReference type="SAM" id="SignalP"/>
    </source>
</evidence>
<evidence type="ECO:0000313" key="3">
    <source>
        <dbReference type="Proteomes" id="UP000807115"/>
    </source>
</evidence>
<comment type="caution">
    <text evidence="2">The sequence shown here is derived from an EMBL/GenBank/DDBJ whole genome shotgun (WGS) entry which is preliminary data.</text>
</comment>
<protein>
    <submittedName>
        <fullName evidence="2">Uncharacterized protein</fullName>
    </submittedName>
</protein>